<organism evidence="2 3">
    <name type="scientific">Aurantiacibacter atlanticus</name>
    <dbReference type="NCBI Taxonomy" id="1648404"/>
    <lineage>
        <taxon>Bacteria</taxon>
        <taxon>Pseudomonadati</taxon>
        <taxon>Pseudomonadota</taxon>
        <taxon>Alphaproteobacteria</taxon>
        <taxon>Sphingomonadales</taxon>
        <taxon>Erythrobacteraceae</taxon>
        <taxon>Aurantiacibacter</taxon>
    </lineage>
</organism>
<accession>A0A0H4VKP6</accession>
<dbReference type="PROSITE" id="PS51257">
    <property type="entry name" value="PROKAR_LIPOPROTEIN"/>
    <property type="match status" value="1"/>
</dbReference>
<feature type="signal peptide" evidence="1">
    <location>
        <begin position="1"/>
        <end position="17"/>
    </location>
</feature>
<name>A0A0H4VKP6_9SPHN</name>
<dbReference type="Proteomes" id="UP000059113">
    <property type="component" value="Chromosome"/>
</dbReference>
<evidence type="ECO:0000256" key="1">
    <source>
        <dbReference type="SAM" id="SignalP"/>
    </source>
</evidence>
<gene>
    <name evidence="2" type="ORF">CP97_12925</name>
</gene>
<evidence type="ECO:0000313" key="2">
    <source>
        <dbReference type="EMBL" id="AKQ43451.2"/>
    </source>
</evidence>
<proteinExistence type="predicted"/>
<keyword evidence="1" id="KW-0732">Signal</keyword>
<sequence length="145" mass="15398">MFMKNYAGLFLASIALAACQQGESSGVPGDTSDTQPYNGIAEETVLHIIGTEPFWRAQIADHSLTWSTPENVDGVTVPVERFAGRGGVSFSGQMDGAALDAAITPGACSDGMSDRTYPFTATIEIGKTQYRGCAWREGEDELGEP</sequence>
<dbReference type="AlphaFoldDB" id="A0A0H4VKP6"/>
<dbReference type="KEGG" id="ery:CP97_12925"/>
<reference evidence="3" key="2">
    <citation type="submission" date="2015-04" db="EMBL/GenBank/DDBJ databases">
        <title>The complete genome sequence of Erythrobacter sp. s21-N3.</title>
        <authorList>
            <person name="Zhuang L."/>
            <person name="Liu Y."/>
            <person name="Shao Z."/>
        </authorList>
    </citation>
    <scope>NUCLEOTIDE SEQUENCE [LARGE SCALE GENOMIC DNA]</scope>
    <source>
        <strain evidence="3">s21-N3</strain>
    </source>
</reference>
<dbReference type="EMBL" id="CP011310">
    <property type="protein sequence ID" value="AKQ43451.2"/>
    <property type="molecule type" value="Genomic_DNA"/>
</dbReference>
<reference evidence="2 3" key="1">
    <citation type="journal article" date="2015" name="Int. J. Syst. Evol. Microbiol.">
        <title>Erythrobacter atlanticus sp. nov., a bacterium from ocean sediment able to degrade polycyclic aromatic hydrocarbons.</title>
        <authorList>
            <person name="Zhuang L."/>
            <person name="Liu Y."/>
            <person name="Wang L."/>
            <person name="Wang W."/>
            <person name="Shao Z."/>
        </authorList>
    </citation>
    <scope>NUCLEOTIDE SEQUENCE [LARGE SCALE GENOMIC DNA]</scope>
    <source>
        <strain evidence="3">s21-N3</strain>
    </source>
</reference>
<evidence type="ECO:0008006" key="4">
    <source>
        <dbReference type="Google" id="ProtNLM"/>
    </source>
</evidence>
<keyword evidence="3" id="KW-1185">Reference proteome</keyword>
<feature type="chain" id="PRO_5007772132" description="Lipoprotein" evidence="1">
    <location>
        <begin position="18"/>
        <end position="145"/>
    </location>
</feature>
<protein>
    <recommendedName>
        <fullName evidence="4">Lipoprotein</fullName>
    </recommendedName>
</protein>
<dbReference type="STRING" id="1648404.CP97_12925"/>
<evidence type="ECO:0000313" key="3">
    <source>
        <dbReference type="Proteomes" id="UP000059113"/>
    </source>
</evidence>